<evidence type="ECO:0000256" key="1">
    <source>
        <dbReference type="ARBA" id="ARBA00000822"/>
    </source>
</evidence>
<dbReference type="GO" id="GO:0016787">
    <property type="term" value="F:hydrolase activity"/>
    <property type="evidence" value="ECO:0007669"/>
    <property type="project" value="UniProtKB-KW"/>
</dbReference>
<evidence type="ECO:0000256" key="7">
    <source>
        <dbReference type="RuleBase" id="RU004453"/>
    </source>
</evidence>
<dbReference type="InterPro" id="IPR001579">
    <property type="entry name" value="Glyco_hydro_18_chit_AS"/>
</dbReference>
<protein>
    <recommendedName>
        <fullName evidence="2">chitinase</fullName>
        <ecNumber evidence="2">3.2.1.14</ecNumber>
    </recommendedName>
</protein>
<comment type="catalytic activity">
    <reaction evidence="1">
        <text>Random endo-hydrolysis of N-acetyl-beta-D-glucosaminide (1-&gt;4)-beta-linkages in chitin and chitodextrins.</text>
        <dbReference type="EC" id="3.2.1.14"/>
    </reaction>
</comment>
<dbReference type="Pfam" id="PF00704">
    <property type="entry name" value="Glyco_hydro_18"/>
    <property type="match status" value="1"/>
</dbReference>
<reference evidence="9 10" key="1">
    <citation type="submission" date="2020-08" db="EMBL/GenBank/DDBJ databases">
        <title>Novel species isolated from subtropical streams in China.</title>
        <authorList>
            <person name="Lu H."/>
        </authorList>
    </citation>
    <scope>NUCLEOTIDE SEQUENCE [LARGE SCALE GENOMIC DNA]</scope>
    <source>
        <strain evidence="9 10">CY18W</strain>
    </source>
</reference>
<dbReference type="SMART" id="SM00636">
    <property type="entry name" value="Glyco_18"/>
    <property type="match status" value="1"/>
</dbReference>
<dbReference type="InterPro" id="IPR029070">
    <property type="entry name" value="Chitinase_insertion_sf"/>
</dbReference>
<dbReference type="Gene3D" id="3.10.50.10">
    <property type="match status" value="1"/>
</dbReference>
<proteinExistence type="inferred from homology"/>
<dbReference type="EC" id="3.2.1.14" evidence="2"/>
<comment type="similarity">
    <text evidence="7">Belongs to the glycosyl hydrolase 18 family.</text>
</comment>
<dbReference type="EMBL" id="JACOGF010000019">
    <property type="protein sequence ID" value="MBC3920758.1"/>
    <property type="molecule type" value="Genomic_DNA"/>
</dbReference>
<keyword evidence="3 6" id="KW-0378">Hydrolase</keyword>
<dbReference type="Proteomes" id="UP000650424">
    <property type="component" value="Unassembled WGS sequence"/>
</dbReference>
<dbReference type="InterPro" id="IPR011583">
    <property type="entry name" value="Chitinase_II/V-like_cat"/>
</dbReference>
<keyword evidence="4" id="KW-0146">Chitin degradation</keyword>
<dbReference type="Gene3D" id="3.20.20.80">
    <property type="entry name" value="Glycosidases"/>
    <property type="match status" value="1"/>
</dbReference>
<keyword evidence="5 6" id="KW-0326">Glycosidase</keyword>
<keyword evidence="4" id="KW-0119">Carbohydrate metabolism</keyword>
<evidence type="ECO:0000313" key="10">
    <source>
        <dbReference type="Proteomes" id="UP000650424"/>
    </source>
</evidence>
<dbReference type="SUPFAM" id="SSF54556">
    <property type="entry name" value="Chitinase insertion domain"/>
    <property type="match status" value="1"/>
</dbReference>
<dbReference type="PANTHER" id="PTHR11177">
    <property type="entry name" value="CHITINASE"/>
    <property type="match status" value="1"/>
</dbReference>
<evidence type="ECO:0000256" key="4">
    <source>
        <dbReference type="ARBA" id="ARBA00023024"/>
    </source>
</evidence>
<comment type="caution">
    <text evidence="9">The sequence shown here is derived from an EMBL/GenBank/DDBJ whole genome shotgun (WGS) entry which is preliminary data.</text>
</comment>
<evidence type="ECO:0000313" key="9">
    <source>
        <dbReference type="EMBL" id="MBC3920758.1"/>
    </source>
</evidence>
<evidence type="ECO:0000256" key="3">
    <source>
        <dbReference type="ARBA" id="ARBA00022801"/>
    </source>
</evidence>
<sequence length="469" mass="52411">MNNIVRLFVRFVLLVLRGLPGVLASLIFCATSVATATEVKKPVVIGYYLLEKDQINSYADGKTEFPVSAITPEKARMLTHINYSFLNISEEGQCALEEGTDPQMARKVFDELQGLKKHNADLRILFSIGGWSYTNDDSATVGRYRTAAASSNARQKLAQSCIAFMRDYGFDGIDIDWEYPRAEDSANFVALLKEIRRQLKQEKRDGKPAWQLTIAAAGGAFNMARTYQYLPQIAAQLDYINLMTYDLNGPWEQQTNHNAHLYGNTGEHLFENPLRALPFKPALSKKVLEQRFPSPFALTVDAAVQQYLRAGVPAAKLVLGLPFYGRAFFQVAPDKQGLYQTHATPAGDVYVGDPGLLTGCDACTARKDPRIATYADIKKLLASPLGYKSYFGADTKVPWIYNADKKIFISYDNEESFAYKVTYLKKYGLAGAMFWHLGQDDEQGSLLRSLYMHLNPETSLQGGVQYISK</sequence>
<dbReference type="CDD" id="cd06548">
    <property type="entry name" value="GH18_chitinase"/>
    <property type="match status" value="1"/>
</dbReference>
<keyword evidence="10" id="KW-1185">Reference proteome</keyword>
<dbReference type="RefSeq" id="WP_186950561.1">
    <property type="nucleotide sequence ID" value="NZ_JACOGF010000019.1"/>
</dbReference>
<organism evidence="9 10">
    <name type="scientific">Undibacterium hunanense</name>
    <dbReference type="NCBI Taxonomy" id="2762292"/>
    <lineage>
        <taxon>Bacteria</taxon>
        <taxon>Pseudomonadati</taxon>
        <taxon>Pseudomonadota</taxon>
        <taxon>Betaproteobacteria</taxon>
        <taxon>Burkholderiales</taxon>
        <taxon>Oxalobacteraceae</taxon>
        <taxon>Undibacterium</taxon>
    </lineage>
</organism>
<evidence type="ECO:0000256" key="6">
    <source>
        <dbReference type="RuleBase" id="RU000489"/>
    </source>
</evidence>
<evidence type="ECO:0000256" key="5">
    <source>
        <dbReference type="ARBA" id="ARBA00023295"/>
    </source>
</evidence>
<evidence type="ECO:0000256" key="2">
    <source>
        <dbReference type="ARBA" id="ARBA00012729"/>
    </source>
</evidence>
<dbReference type="SUPFAM" id="SSF51445">
    <property type="entry name" value="(Trans)glycosidases"/>
    <property type="match status" value="1"/>
</dbReference>
<name>A0ABR6ZY27_9BURK</name>
<dbReference type="InterPro" id="IPR017853">
    <property type="entry name" value="GH"/>
</dbReference>
<feature type="domain" description="GH18" evidence="8">
    <location>
        <begin position="42"/>
        <end position="457"/>
    </location>
</feature>
<evidence type="ECO:0000259" key="8">
    <source>
        <dbReference type="PROSITE" id="PS51910"/>
    </source>
</evidence>
<dbReference type="PROSITE" id="PS51910">
    <property type="entry name" value="GH18_2"/>
    <property type="match status" value="1"/>
</dbReference>
<accession>A0ABR6ZY27</accession>
<dbReference type="InterPro" id="IPR001223">
    <property type="entry name" value="Glyco_hydro18_cat"/>
</dbReference>
<dbReference type="PROSITE" id="PS01095">
    <property type="entry name" value="GH18_1"/>
    <property type="match status" value="1"/>
</dbReference>
<gene>
    <name evidence="9" type="ORF">H8L32_25050</name>
</gene>
<dbReference type="PANTHER" id="PTHR11177:SF317">
    <property type="entry name" value="CHITINASE 12-RELATED"/>
    <property type="match status" value="1"/>
</dbReference>
<dbReference type="InterPro" id="IPR050314">
    <property type="entry name" value="Glycosyl_Hydrlase_18"/>
</dbReference>
<keyword evidence="4" id="KW-0624">Polysaccharide degradation</keyword>